<evidence type="ECO:0000313" key="3">
    <source>
        <dbReference type="Proteomes" id="UP001597171"/>
    </source>
</evidence>
<dbReference type="EMBL" id="JBHTMX010000036">
    <property type="protein sequence ID" value="MFD1331683.1"/>
    <property type="molecule type" value="Genomic_DNA"/>
</dbReference>
<evidence type="ECO:0000313" key="2">
    <source>
        <dbReference type="EMBL" id="MFD1331683.1"/>
    </source>
</evidence>
<comment type="caution">
    <text evidence="2">The sequence shown here is derived from an EMBL/GenBank/DDBJ whole genome shotgun (WGS) entry which is preliminary data.</text>
</comment>
<gene>
    <name evidence="2" type="ORF">ACFQ4O_06680</name>
</gene>
<proteinExistence type="predicted"/>
<evidence type="ECO:0000256" key="1">
    <source>
        <dbReference type="SAM" id="MobiDB-lite"/>
    </source>
</evidence>
<accession>A0ABW3Z6T6</accession>
<protein>
    <submittedName>
        <fullName evidence="2">SspB family protein</fullName>
    </submittedName>
</protein>
<dbReference type="Gene3D" id="2.30.30.220">
    <property type="entry name" value="SspB-like"/>
    <property type="match status" value="1"/>
</dbReference>
<feature type="compositionally biased region" description="Low complexity" evidence="1">
    <location>
        <begin position="152"/>
        <end position="162"/>
    </location>
</feature>
<dbReference type="InterPro" id="IPR036760">
    <property type="entry name" value="SspB-like_sf"/>
</dbReference>
<keyword evidence="3" id="KW-1185">Reference proteome</keyword>
<name>A0ABW3Z6T6_9HYPH</name>
<dbReference type="SUPFAM" id="SSF101738">
    <property type="entry name" value="SspB-like"/>
    <property type="match status" value="1"/>
</dbReference>
<sequence>MTTTEPPAPPADDFMRYDLLTQKALRGVVRDVLARVAREGAPGEHHFYISFRTTDPDVKLSSRLRERYPAEMTIVLQHQFWDLIVSDIGFEVGLSFGGVPEKLVVPFDSVTGFFDPSVQFGLKFDNPDEIEATDEDAEPDAAEDAPAALVAATEEAPAEGGAQVVSLDKFRKK</sequence>
<dbReference type="Pfam" id="PF04386">
    <property type="entry name" value="SspB"/>
    <property type="match status" value="1"/>
</dbReference>
<reference evidence="3" key="1">
    <citation type="journal article" date="2019" name="Int. J. Syst. Evol. Microbiol.">
        <title>The Global Catalogue of Microorganisms (GCM) 10K type strain sequencing project: providing services to taxonomists for standard genome sequencing and annotation.</title>
        <authorList>
            <consortium name="The Broad Institute Genomics Platform"/>
            <consortium name="The Broad Institute Genome Sequencing Center for Infectious Disease"/>
            <person name="Wu L."/>
            <person name="Ma J."/>
        </authorList>
    </citation>
    <scope>NUCLEOTIDE SEQUENCE [LARGE SCALE GENOMIC DNA]</scope>
    <source>
        <strain evidence="3">CCUG 61696</strain>
    </source>
</reference>
<dbReference type="Proteomes" id="UP001597171">
    <property type="component" value="Unassembled WGS sequence"/>
</dbReference>
<organism evidence="2 3">
    <name type="scientific">Methylopila musalis</name>
    <dbReference type="NCBI Taxonomy" id="1134781"/>
    <lineage>
        <taxon>Bacteria</taxon>
        <taxon>Pseudomonadati</taxon>
        <taxon>Pseudomonadota</taxon>
        <taxon>Alphaproteobacteria</taxon>
        <taxon>Hyphomicrobiales</taxon>
        <taxon>Methylopilaceae</taxon>
        <taxon>Methylopila</taxon>
    </lineage>
</organism>
<feature type="region of interest" description="Disordered" evidence="1">
    <location>
        <begin position="152"/>
        <end position="173"/>
    </location>
</feature>
<dbReference type="RefSeq" id="WP_378774899.1">
    <property type="nucleotide sequence ID" value="NZ_JBHTMX010000036.1"/>
</dbReference>
<dbReference type="InterPro" id="IPR007481">
    <property type="entry name" value="SspB"/>
</dbReference>